<dbReference type="GO" id="GO:0020037">
    <property type="term" value="F:heme binding"/>
    <property type="evidence" value="ECO:0007669"/>
    <property type="project" value="InterPro"/>
</dbReference>
<evidence type="ECO:0000256" key="3">
    <source>
        <dbReference type="ARBA" id="ARBA00022723"/>
    </source>
</evidence>
<organism evidence="7">
    <name type="scientific">freshwater metagenome</name>
    <dbReference type="NCBI Taxonomy" id="449393"/>
    <lineage>
        <taxon>unclassified sequences</taxon>
        <taxon>metagenomes</taxon>
        <taxon>ecological metagenomes</taxon>
    </lineage>
</organism>
<dbReference type="PANTHER" id="PTHR46696:SF4">
    <property type="entry name" value="BIOTIN BIOSYNTHESIS CYTOCHROME P450"/>
    <property type="match status" value="1"/>
</dbReference>
<evidence type="ECO:0000256" key="1">
    <source>
        <dbReference type="ARBA" id="ARBA00010617"/>
    </source>
</evidence>
<dbReference type="SUPFAM" id="SSF48264">
    <property type="entry name" value="Cytochrome P450"/>
    <property type="match status" value="1"/>
</dbReference>
<dbReference type="EMBL" id="CAFBLU010000062">
    <property type="protein sequence ID" value="CAB4883348.1"/>
    <property type="molecule type" value="Genomic_DNA"/>
</dbReference>
<dbReference type="GO" id="GO:0006707">
    <property type="term" value="P:cholesterol catabolic process"/>
    <property type="evidence" value="ECO:0007669"/>
    <property type="project" value="TreeGrafter"/>
</dbReference>
<dbReference type="GO" id="GO:0005506">
    <property type="term" value="F:iron ion binding"/>
    <property type="evidence" value="ECO:0007669"/>
    <property type="project" value="InterPro"/>
</dbReference>
<dbReference type="GO" id="GO:0008395">
    <property type="term" value="F:steroid hydroxylase activity"/>
    <property type="evidence" value="ECO:0007669"/>
    <property type="project" value="TreeGrafter"/>
</dbReference>
<dbReference type="Pfam" id="PF00067">
    <property type="entry name" value="p450"/>
    <property type="match status" value="1"/>
</dbReference>
<proteinExistence type="inferred from homology"/>
<evidence type="ECO:0000256" key="2">
    <source>
        <dbReference type="ARBA" id="ARBA00022617"/>
    </source>
</evidence>
<dbReference type="InterPro" id="IPR001128">
    <property type="entry name" value="Cyt_P450"/>
</dbReference>
<dbReference type="PANTHER" id="PTHR46696">
    <property type="entry name" value="P450, PUTATIVE (EUROFUNG)-RELATED"/>
    <property type="match status" value="1"/>
</dbReference>
<protein>
    <submittedName>
        <fullName evidence="7">Unannotated protein</fullName>
    </submittedName>
</protein>
<comment type="similarity">
    <text evidence="1">Belongs to the cytochrome P450 family.</text>
</comment>
<keyword evidence="6" id="KW-0503">Monooxygenase</keyword>
<dbReference type="PRINTS" id="PR00359">
    <property type="entry name" value="BP450"/>
</dbReference>
<evidence type="ECO:0000256" key="4">
    <source>
        <dbReference type="ARBA" id="ARBA00023002"/>
    </source>
</evidence>
<evidence type="ECO:0000256" key="6">
    <source>
        <dbReference type="ARBA" id="ARBA00023033"/>
    </source>
</evidence>
<dbReference type="Gene3D" id="1.10.630.10">
    <property type="entry name" value="Cytochrome P450"/>
    <property type="match status" value="1"/>
</dbReference>
<dbReference type="GO" id="GO:0036199">
    <property type="term" value="F:cholest-4-en-3-one 26-monooxygenase activity"/>
    <property type="evidence" value="ECO:0007669"/>
    <property type="project" value="TreeGrafter"/>
</dbReference>
<keyword evidence="2" id="KW-0349">Heme</keyword>
<dbReference type="FunFam" id="1.10.630.10:FF:000018">
    <property type="entry name" value="Cytochrome P450 monooxygenase"/>
    <property type="match status" value="1"/>
</dbReference>
<accession>A0A6J7ENQ2</accession>
<name>A0A6J7ENQ2_9ZZZZ</name>
<keyword evidence="3" id="KW-0479">Metal-binding</keyword>
<evidence type="ECO:0000313" key="7">
    <source>
        <dbReference type="EMBL" id="CAB4883348.1"/>
    </source>
</evidence>
<evidence type="ECO:0000256" key="5">
    <source>
        <dbReference type="ARBA" id="ARBA00023004"/>
    </source>
</evidence>
<dbReference type="InterPro" id="IPR002397">
    <property type="entry name" value="Cyt_P450_B"/>
</dbReference>
<keyword evidence="5" id="KW-0408">Iron</keyword>
<gene>
    <name evidence="7" type="ORF">UFOPK3444_01660</name>
</gene>
<dbReference type="AlphaFoldDB" id="A0A6J7ENQ2"/>
<dbReference type="InterPro" id="IPR036396">
    <property type="entry name" value="Cyt_P450_sf"/>
</dbReference>
<sequence length="409" mass="45753">METELMTVPVEEIDLGDLSLWVDGPPHAIFDRLRTEAPIHWSEMASWDGEPGFWSITCAEDVHAVSRDWEAFSSERGGILAADHSVPIEFQNAMFIGMDPPRHDRIKALFQRGFTPKRIAAHEDEIRAITLRVLDQLEGRTEFDLVADVAQPVVGRVIGSFLGAPEEDDAMWADFANRGLALGDDELQPEGEGTVLELIEKGVMRVIEMAAERRETPTDDLTSLLVHAEVDGERLEDYEIASGFALLVAAGNDSTKATYSSGMLALLREPEQMQRLVENPEMIPNAVEEFLRLFPAFAHFRRTATRDVEMHGKTIREGDKVILWYPASNRDETVYACPHQMDIERTTDHQAFGAGGRHFCLGTALARLELGILFTETLKRYPSLRLAEEPDAVRSLFANQPRSVRVTVG</sequence>
<reference evidence="7" key="1">
    <citation type="submission" date="2020-05" db="EMBL/GenBank/DDBJ databases">
        <authorList>
            <person name="Chiriac C."/>
            <person name="Salcher M."/>
            <person name="Ghai R."/>
            <person name="Kavagutti S V."/>
        </authorList>
    </citation>
    <scope>NUCLEOTIDE SEQUENCE</scope>
</reference>
<keyword evidence="4" id="KW-0560">Oxidoreductase</keyword>